<feature type="region of interest" description="Disordered" evidence="1">
    <location>
        <begin position="245"/>
        <end position="305"/>
    </location>
</feature>
<dbReference type="RefSeq" id="WP_200389629.1">
    <property type="nucleotide sequence ID" value="NZ_NRSD01000037.1"/>
</dbReference>
<gene>
    <name evidence="3" type="ORF">CKO25_19610</name>
</gene>
<dbReference type="InterPro" id="IPR036465">
    <property type="entry name" value="vWFA_dom_sf"/>
</dbReference>
<evidence type="ECO:0000313" key="3">
    <source>
        <dbReference type="EMBL" id="MBK1646804.1"/>
    </source>
</evidence>
<proteinExistence type="predicted"/>
<feature type="region of interest" description="Disordered" evidence="1">
    <location>
        <begin position="122"/>
        <end position="163"/>
    </location>
</feature>
<evidence type="ECO:0000259" key="2">
    <source>
        <dbReference type="Pfam" id="PF11775"/>
    </source>
</evidence>
<protein>
    <recommendedName>
        <fullName evidence="2">Cobalamin biosynthesis protein CobT VWA domain-containing protein</fullName>
    </recommendedName>
</protein>
<dbReference type="Pfam" id="PF11775">
    <property type="entry name" value="CobT_C"/>
    <property type="match status" value="1"/>
</dbReference>
<dbReference type="PIRSF" id="PIRSF031715">
    <property type="entry name" value="Cob_chel_CobT"/>
    <property type="match status" value="1"/>
</dbReference>
<name>A0A9X1BAA0_9GAMM</name>
<dbReference type="AlphaFoldDB" id="A0A9X1BAA0"/>
<accession>A0A9X1BAA0</accession>
<keyword evidence="4" id="KW-1185">Reference proteome</keyword>
<dbReference type="EMBL" id="NRSD01000037">
    <property type="protein sequence ID" value="MBK1646804.1"/>
    <property type="molecule type" value="Genomic_DNA"/>
</dbReference>
<dbReference type="PANTHER" id="PTHR41248">
    <property type="entry name" value="NORD PROTEIN"/>
    <property type="match status" value="1"/>
</dbReference>
<reference evidence="3 4" key="1">
    <citation type="journal article" date="2020" name="Microorganisms">
        <title>Osmotic Adaptation and Compatible Solute Biosynthesis of Phototrophic Bacteria as Revealed from Genome Analyses.</title>
        <authorList>
            <person name="Imhoff J.F."/>
            <person name="Rahn T."/>
            <person name="Kunzel S."/>
            <person name="Keller A."/>
            <person name="Neulinger S.C."/>
        </authorList>
    </citation>
    <scope>NUCLEOTIDE SEQUENCE [LARGE SCALE GENOMIC DNA]</scope>
    <source>
        <strain evidence="3 4">DSM 21303</strain>
    </source>
</reference>
<dbReference type="GO" id="GO:0009236">
    <property type="term" value="P:cobalamin biosynthetic process"/>
    <property type="evidence" value="ECO:0007669"/>
    <property type="project" value="InterPro"/>
</dbReference>
<dbReference type="InterPro" id="IPR006538">
    <property type="entry name" value="CobT"/>
</dbReference>
<dbReference type="InterPro" id="IPR025861">
    <property type="entry name" value="CobT_VWA_dom"/>
</dbReference>
<feature type="domain" description="Cobalamin biosynthesis protein CobT VWA" evidence="2">
    <location>
        <begin position="385"/>
        <end position="600"/>
    </location>
</feature>
<dbReference type="PANTHER" id="PTHR41248:SF1">
    <property type="entry name" value="NORD PROTEIN"/>
    <property type="match status" value="1"/>
</dbReference>
<comment type="caution">
    <text evidence="3">The sequence shown here is derived from an EMBL/GenBank/DDBJ whole genome shotgun (WGS) entry which is preliminary data.</text>
</comment>
<evidence type="ECO:0000313" key="4">
    <source>
        <dbReference type="Proteomes" id="UP001138802"/>
    </source>
</evidence>
<evidence type="ECO:0000256" key="1">
    <source>
        <dbReference type="SAM" id="MobiDB-lite"/>
    </source>
</evidence>
<dbReference type="InterPro" id="IPR051928">
    <property type="entry name" value="NorD/CobT"/>
</dbReference>
<dbReference type="SUPFAM" id="SSF53300">
    <property type="entry name" value="vWA-like"/>
    <property type="match status" value="1"/>
</dbReference>
<dbReference type="Proteomes" id="UP001138802">
    <property type="component" value="Unassembled WGS sequence"/>
</dbReference>
<sequence>MTDAEPKDAAAVMALQAAWQRAYAGDPTTDLAPTLGPAHPEWRGGSDALAAWQRWHTSAVDHRFSDAEWPWYAILERARVETLAGRDLPGMALNLADVAPLAPTDARATSLYDLARRVFDGTLSSANPDETTTREEPESLCLNGFTEDPSRSGAEQPAPRNPAGALGALLRRLKRGQSLRAAMDGGADDRTDAPRRVRLGRAPSAARIAEQLEQARAILADADGFAERILPLVRELTLAAADDQSPLPAAARRQGSISPPAMPGDAEIDPPDGAQPNPDDEAETTDTPAGAVDGITPDRHDPGYATYSRRWDQLLDAAQLYQPSDALNLRQIPEPDQRQARRLALRLQRRLVAARLRRWSFDQDEGRLDSRRLARLLTRRPPYAVFRQEDEAPVPEACVTLLVDQSGSMRGLPQRLTAQAIDLAARTLEICGIRCEVLGYTTRFGADNPLVRAWRAAGEPPRPGRLNAPRHLIYKGADQRWRRRRPYLGLLLRDGLGRENLDGEALDWAARRLRAWPEPRKILIVLCDAAPYDEATVSANGRRFLDDHLRAVIAAVEASPIHLAAIGAGQTVGRFYRHALTLRQPADVADRLFEHLGDLLTRPLAEASHV</sequence>
<organism evidence="3 4">
    <name type="scientific">Thiocapsa imhoffii</name>
    <dbReference type="NCBI Taxonomy" id="382777"/>
    <lineage>
        <taxon>Bacteria</taxon>
        <taxon>Pseudomonadati</taxon>
        <taxon>Pseudomonadota</taxon>
        <taxon>Gammaproteobacteria</taxon>
        <taxon>Chromatiales</taxon>
        <taxon>Chromatiaceae</taxon>
        <taxon>Thiocapsa</taxon>
    </lineage>
</organism>